<dbReference type="STRING" id="1479485.DA73_0222030"/>
<gene>
    <name evidence="3" type="ORF">DA73_0222030</name>
    <name evidence="2" type="ORF">DA73_0400017870</name>
</gene>
<keyword evidence="1" id="KW-0812">Transmembrane</keyword>
<name>A0A0C1NE88_9CYAN</name>
<reference evidence="3" key="1">
    <citation type="journal article" date="2015" name="Genome Announc.">
        <title>Draft Genome Sequence of Tolypothrix boutellei Strain VB521301.</title>
        <authorList>
            <person name="Chandrababunaidu M.M."/>
            <person name="Singh D."/>
            <person name="Sen D."/>
            <person name="Bhan S."/>
            <person name="Das S."/>
            <person name="Gupta A."/>
            <person name="Adhikary S.P."/>
            <person name="Tripathy S."/>
        </authorList>
    </citation>
    <scope>NUCLEOTIDE SEQUENCE</scope>
    <source>
        <strain evidence="3">VB521301</strain>
    </source>
</reference>
<feature type="transmembrane region" description="Helical" evidence="1">
    <location>
        <begin position="118"/>
        <end position="142"/>
    </location>
</feature>
<evidence type="ECO:0000313" key="3">
    <source>
        <dbReference type="EMBL" id="KIE11091.1"/>
    </source>
</evidence>
<evidence type="ECO:0000313" key="2">
    <source>
        <dbReference type="EMBL" id="KAF3887147.1"/>
    </source>
</evidence>
<dbReference type="Proteomes" id="UP000029738">
    <property type="component" value="Unassembled WGS sequence"/>
</dbReference>
<dbReference type="PANTHER" id="PTHR36009">
    <property type="match status" value="1"/>
</dbReference>
<keyword evidence="4" id="KW-1185">Reference proteome</keyword>
<dbReference type="OrthoDB" id="482433at2"/>
<feature type="transmembrane region" description="Helical" evidence="1">
    <location>
        <begin position="44"/>
        <end position="65"/>
    </location>
</feature>
<feature type="transmembrane region" description="Helical" evidence="1">
    <location>
        <begin position="77"/>
        <end position="98"/>
    </location>
</feature>
<feature type="transmembrane region" description="Helical" evidence="1">
    <location>
        <begin position="154"/>
        <end position="174"/>
    </location>
</feature>
<sequence>MLRKIAFGILWLSVILYASFFAPPNQPDTFELIKNLCIGQWQGINPLVISLFYIMGVWPLIYSAVMFADGRGQRLPAWLFATASFGVGAFALLPYLSLREPNPKFPGKKNLFLAILDSRWTGIALTAATVVLVASGIGAGDWGDFAHQWQTSRFIHVMSLDFCLLCLVFPALLRDDMFRRGLDNPQIFWLVALIPLFGPLIYLCIRPPLPELDAEVRSQELGIGS</sequence>
<dbReference type="EMBL" id="JHEG04000001">
    <property type="protein sequence ID" value="KAF3887147.1"/>
    <property type="molecule type" value="Genomic_DNA"/>
</dbReference>
<dbReference type="EMBL" id="JHEG02000048">
    <property type="protein sequence ID" value="KIE11091.1"/>
    <property type="molecule type" value="Genomic_DNA"/>
</dbReference>
<evidence type="ECO:0000256" key="1">
    <source>
        <dbReference type="SAM" id="Phobius"/>
    </source>
</evidence>
<reference evidence="2" key="2">
    <citation type="submission" date="2019-11" db="EMBL/GenBank/DDBJ databases">
        <title>Improved Assembly of Tolypothrix boutellei genome.</title>
        <authorList>
            <person name="Sarangi A.N."/>
            <person name="Mukherjee M."/>
            <person name="Ghosh S."/>
            <person name="Singh D."/>
            <person name="Das A."/>
            <person name="Kant S."/>
            <person name="Prusty A."/>
            <person name="Tripathy S."/>
        </authorList>
    </citation>
    <scope>NUCLEOTIDE SEQUENCE</scope>
    <source>
        <strain evidence="2">VB521301</strain>
    </source>
</reference>
<evidence type="ECO:0000313" key="4">
    <source>
        <dbReference type="Proteomes" id="UP000029738"/>
    </source>
</evidence>
<proteinExistence type="predicted"/>
<accession>A0A0C1NE88</accession>
<dbReference type="AlphaFoldDB" id="A0A0C1NE88"/>
<keyword evidence="1" id="KW-1133">Transmembrane helix</keyword>
<keyword evidence="1" id="KW-0472">Membrane</keyword>
<feature type="transmembrane region" description="Helical" evidence="1">
    <location>
        <begin position="186"/>
        <end position="205"/>
    </location>
</feature>
<comment type="caution">
    <text evidence="3">The sequence shown here is derived from an EMBL/GenBank/DDBJ whole genome shotgun (WGS) entry which is preliminary data.</text>
</comment>
<dbReference type="PANTHER" id="PTHR36009:SF3">
    <property type="entry name" value="TRANSMEMBRANE PROTEIN"/>
    <property type="match status" value="1"/>
</dbReference>
<dbReference type="RefSeq" id="WP_038073525.1">
    <property type="nucleotide sequence ID" value="NZ_JHEG04000001.1"/>
</dbReference>
<organism evidence="3">
    <name type="scientific">Tolypothrix bouteillei VB521301</name>
    <dbReference type="NCBI Taxonomy" id="1479485"/>
    <lineage>
        <taxon>Bacteria</taxon>
        <taxon>Bacillati</taxon>
        <taxon>Cyanobacteriota</taxon>
        <taxon>Cyanophyceae</taxon>
        <taxon>Nostocales</taxon>
        <taxon>Tolypothrichaceae</taxon>
        <taxon>Tolypothrix</taxon>
    </lineage>
</organism>
<protein>
    <submittedName>
        <fullName evidence="2">DUF2834 domain-containing protein</fullName>
    </submittedName>
</protein>